<dbReference type="InterPro" id="IPR007858">
    <property type="entry name" value="Dpy-30_motif"/>
</dbReference>
<gene>
    <name evidence="5" type="ORF">BESB_010700</name>
</gene>
<keyword evidence="6" id="KW-1185">Reference proteome</keyword>
<feature type="region of interest" description="Disordered" evidence="4">
    <location>
        <begin position="719"/>
        <end position="749"/>
    </location>
</feature>
<comment type="caution">
    <text evidence="5">The sequence shown here is derived from an EMBL/GenBank/DDBJ whole genome shotgun (WGS) entry which is preliminary data.</text>
</comment>
<feature type="region of interest" description="Disordered" evidence="4">
    <location>
        <begin position="137"/>
        <end position="238"/>
    </location>
</feature>
<dbReference type="Pfam" id="PF05186">
    <property type="entry name" value="Dpy-30"/>
    <property type="match status" value="1"/>
</dbReference>
<feature type="compositionally biased region" description="Acidic residues" evidence="4">
    <location>
        <begin position="140"/>
        <end position="153"/>
    </location>
</feature>
<keyword evidence="3" id="KW-0418">Kinase</keyword>
<sequence>MRIFINHVDTYTGYALCGALRRFNGITNRMFGTVKGSRDNEDEESPPATQGDAEWEKEQNRLRVPSSIRRLISKRNPQQLLKTLLSCSLVVYDLHTTDPDEIEDVIKKLRRTTIEKPTVFVLVSSVMVWAKTKQEFVEHDPEEDAPEADNDEESSARGAQPGEEQNQGIGARPADEAHDEESDTESDDSDSVDTADKNATGDAGAEEEDEPLPERFKGTQSISRHRKHSKSTPPCERLLKPRLLRGTDLERRIPAQRYGKWKTIETLVMALGSKENLTTYVVAAGAMYGHGEGPFYPAFKAAWLGLQSHKFISPGNNFVPTVHVRDLASLVRRLAAGASEEAYHLAVDASRVTQFALIQTIASRVGPPHAVQEATQEDAVLVENADLLTVDLRMEPTAEMTAPDFPWWCQQGLPANIQKVAAEFCKWRKLRQVKILVAGPPGSGKSLLTSLLAAKLNTPAIRTQDIVEESKVKDDDLGSMLREKWDQLVEEQKKKKKASASASGGSGAINATRRVRFDTETMTKIYNAKLSENVCRYRGFVLDGYPRTYQEAEALFLRPKKQEKERGESEAYAGAASRGDAEQGSEEDEGAPPPQMEFDPLKAPDYVIVLRSSDAQCEERMMNVPQHQVIPGHSDREGFFRRLAQHKQANENEHGEPSLADFFQERRCEVLTLDVDGKSAADILECARLFIEKDGRFFNFLKSERQSILEKEQELLRQRQEEEAKSREAEELARAEEKRRMDERRKRDADRLQKIAEHERNVLMARSIPLRRYLMQAVVPTLSEGLLQVCRVMPEDPVDFLAEFLMAEAHKATNSSSDF</sequence>
<dbReference type="OrthoDB" id="10262413at2759"/>
<name>A0A2A9MJK6_BESBE</name>
<dbReference type="KEGG" id="bbes:BESB_010700"/>
<feature type="region of interest" description="Disordered" evidence="4">
    <location>
        <begin position="560"/>
        <end position="599"/>
    </location>
</feature>
<feature type="compositionally biased region" description="Acidic residues" evidence="4">
    <location>
        <begin position="177"/>
        <end position="193"/>
    </location>
</feature>
<dbReference type="AlphaFoldDB" id="A0A2A9MJK6"/>
<dbReference type="GO" id="GO:0006139">
    <property type="term" value="P:nucleobase-containing compound metabolic process"/>
    <property type="evidence" value="ECO:0007669"/>
    <property type="project" value="InterPro"/>
</dbReference>
<dbReference type="InterPro" id="IPR027417">
    <property type="entry name" value="P-loop_NTPase"/>
</dbReference>
<dbReference type="STRING" id="94643.A0A2A9MJK6"/>
<dbReference type="GO" id="GO:0019205">
    <property type="term" value="F:nucleobase-containing compound kinase activity"/>
    <property type="evidence" value="ECO:0007669"/>
    <property type="project" value="InterPro"/>
</dbReference>
<reference evidence="5 6" key="1">
    <citation type="submission" date="2017-09" db="EMBL/GenBank/DDBJ databases">
        <title>Genome sequencing of Besnoitia besnoiti strain Bb-Ger1.</title>
        <authorList>
            <person name="Schares G."/>
            <person name="Venepally P."/>
            <person name="Lorenzi H.A."/>
        </authorList>
    </citation>
    <scope>NUCLEOTIDE SEQUENCE [LARGE SCALE GENOMIC DNA]</scope>
    <source>
        <strain evidence="5 6">Bb-Ger1</strain>
    </source>
</reference>
<dbReference type="GO" id="GO:0005524">
    <property type="term" value="F:ATP binding"/>
    <property type="evidence" value="ECO:0007669"/>
    <property type="project" value="InterPro"/>
</dbReference>
<dbReference type="SUPFAM" id="SSF52540">
    <property type="entry name" value="P-loop containing nucleoside triphosphate hydrolases"/>
    <property type="match status" value="1"/>
</dbReference>
<dbReference type="SUPFAM" id="SSF51735">
    <property type="entry name" value="NAD(P)-binding Rossmann-fold domains"/>
    <property type="match status" value="1"/>
</dbReference>
<dbReference type="EMBL" id="NWUJ01000001">
    <property type="protein sequence ID" value="PFH38728.1"/>
    <property type="molecule type" value="Genomic_DNA"/>
</dbReference>
<feature type="region of interest" description="Disordered" evidence="4">
    <location>
        <begin position="34"/>
        <end position="60"/>
    </location>
</feature>
<evidence type="ECO:0000313" key="5">
    <source>
        <dbReference type="EMBL" id="PFH38728.1"/>
    </source>
</evidence>
<protein>
    <submittedName>
        <fullName evidence="5">Dpy-30 motif protein</fullName>
    </submittedName>
</protein>
<dbReference type="PANTHER" id="PTHR23359">
    <property type="entry name" value="NUCLEOTIDE KINASE"/>
    <property type="match status" value="1"/>
</dbReference>
<feature type="compositionally biased region" description="Basic and acidic residues" evidence="4">
    <location>
        <begin position="560"/>
        <end position="569"/>
    </location>
</feature>
<evidence type="ECO:0000313" key="6">
    <source>
        <dbReference type="Proteomes" id="UP000224006"/>
    </source>
</evidence>
<organism evidence="5 6">
    <name type="scientific">Besnoitia besnoiti</name>
    <name type="common">Apicomplexan protozoan</name>
    <dbReference type="NCBI Taxonomy" id="94643"/>
    <lineage>
        <taxon>Eukaryota</taxon>
        <taxon>Sar</taxon>
        <taxon>Alveolata</taxon>
        <taxon>Apicomplexa</taxon>
        <taxon>Conoidasida</taxon>
        <taxon>Coccidia</taxon>
        <taxon>Eucoccidiorida</taxon>
        <taxon>Eimeriorina</taxon>
        <taxon>Sarcocystidae</taxon>
        <taxon>Besnoitia</taxon>
    </lineage>
</organism>
<keyword evidence="1" id="KW-0808">Transferase</keyword>
<evidence type="ECO:0000256" key="3">
    <source>
        <dbReference type="ARBA" id="ARBA00022777"/>
    </source>
</evidence>
<dbReference type="CDD" id="cd22967">
    <property type="entry name" value="DD_AK7"/>
    <property type="match status" value="1"/>
</dbReference>
<dbReference type="VEuPathDB" id="ToxoDB:BESB_010700"/>
<evidence type="ECO:0000256" key="4">
    <source>
        <dbReference type="SAM" id="MobiDB-lite"/>
    </source>
</evidence>
<dbReference type="Proteomes" id="UP000224006">
    <property type="component" value="Chromosome I"/>
</dbReference>
<evidence type="ECO:0000256" key="1">
    <source>
        <dbReference type="ARBA" id="ARBA00022679"/>
    </source>
</evidence>
<keyword evidence="2" id="KW-0547">Nucleotide-binding</keyword>
<dbReference type="GeneID" id="40306132"/>
<accession>A0A2A9MJK6</accession>
<dbReference type="Gene3D" id="3.40.50.720">
    <property type="entry name" value="NAD(P)-binding Rossmann-like Domain"/>
    <property type="match status" value="1"/>
</dbReference>
<dbReference type="Gene3D" id="3.40.50.300">
    <property type="entry name" value="P-loop containing nucleotide triphosphate hydrolases"/>
    <property type="match status" value="1"/>
</dbReference>
<dbReference type="InterPro" id="IPR000850">
    <property type="entry name" value="Adenylat/UMP-CMP_kin"/>
</dbReference>
<dbReference type="Gene3D" id="1.20.890.10">
    <property type="entry name" value="cAMP-dependent protein kinase regulatory subunit, dimerization-anchoring domain"/>
    <property type="match status" value="1"/>
</dbReference>
<evidence type="ECO:0000256" key="2">
    <source>
        <dbReference type="ARBA" id="ARBA00022741"/>
    </source>
</evidence>
<dbReference type="InterPro" id="IPR047499">
    <property type="entry name" value="DD_AK7"/>
</dbReference>
<proteinExistence type="predicted"/>
<dbReference type="InterPro" id="IPR036291">
    <property type="entry name" value="NAD(P)-bd_dom_sf"/>
</dbReference>
<dbReference type="RefSeq" id="XP_029222737.1">
    <property type="nucleotide sequence ID" value="XM_029359824.1"/>
</dbReference>